<name>A0A917QUF8_9ACTN</name>
<dbReference type="EMBL" id="BMPQ01000006">
    <property type="protein sequence ID" value="GGK69040.1"/>
    <property type="molecule type" value="Genomic_DNA"/>
</dbReference>
<accession>A0A917QUF8</accession>
<sequence length="292" mass="32638">MVSSPHEALHQICQKDSEGMIRSFQRLFHVPFPEPREISVVNTDLTEIAPVERRVDSLVRVDTDEGDYLLVLESQGEKDERKRGSWPYYLSYLYEKYRVEPVLIVMTQSRATARWAAQPIRFGLPGWSSLVVRPLVLGPDDVPVITDETEAARDVTLAVFSAITHGKGPGAVAILGPLAAVLETVDPDSAAMFAELVESGLVDAQAKKIWKELMMPVNYFFKNPVAVKLREEGRVEDRIEMTLRILELRGLQVPDSVRLRVEACSDLDQLKAWSERAVHVANAADLFDGDGV</sequence>
<protein>
    <submittedName>
        <fullName evidence="1">Uncharacterized protein</fullName>
    </submittedName>
</protein>
<evidence type="ECO:0000313" key="1">
    <source>
        <dbReference type="EMBL" id="GGK69040.1"/>
    </source>
</evidence>
<dbReference type="Proteomes" id="UP000637788">
    <property type="component" value="Unassembled WGS sequence"/>
</dbReference>
<reference evidence="1" key="2">
    <citation type="submission" date="2020-09" db="EMBL/GenBank/DDBJ databases">
        <authorList>
            <person name="Sun Q."/>
            <person name="Ohkuma M."/>
        </authorList>
    </citation>
    <scope>NUCLEOTIDE SEQUENCE</scope>
    <source>
        <strain evidence="1">JCM 3035</strain>
    </source>
</reference>
<reference evidence="1" key="1">
    <citation type="journal article" date="2014" name="Int. J. Syst. Evol. Microbiol.">
        <title>Complete genome sequence of Corynebacterium casei LMG S-19264T (=DSM 44701T), isolated from a smear-ripened cheese.</title>
        <authorList>
            <consortium name="US DOE Joint Genome Institute (JGI-PGF)"/>
            <person name="Walter F."/>
            <person name="Albersmeier A."/>
            <person name="Kalinowski J."/>
            <person name="Ruckert C."/>
        </authorList>
    </citation>
    <scope>NUCLEOTIDE SEQUENCE</scope>
    <source>
        <strain evidence="1">JCM 3035</strain>
    </source>
</reference>
<evidence type="ECO:0000313" key="2">
    <source>
        <dbReference type="Proteomes" id="UP000637788"/>
    </source>
</evidence>
<dbReference type="PANTHER" id="PTHR34613">
    <property type="entry name" value="SLL0800 PROTEIN"/>
    <property type="match status" value="1"/>
</dbReference>
<dbReference type="AlphaFoldDB" id="A0A917QUF8"/>
<dbReference type="PANTHER" id="PTHR34613:SF1">
    <property type="entry name" value="SLL6017 PROTEIN"/>
    <property type="match status" value="1"/>
</dbReference>
<comment type="caution">
    <text evidence="1">The sequence shown here is derived from an EMBL/GenBank/DDBJ whole genome shotgun (WGS) entry which is preliminary data.</text>
</comment>
<gene>
    <name evidence="1" type="ORF">GCM10010094_32660</name>
</gene>
<proteinExistence type="predicted"/>
<keyword evidence="2" id="KW-1185">Reference proteome</keyword>
<organism evidence="1 2">
    <name type="scientific">Streptomyces flaveus</name>
    <dbReference type="NCBI Taxonomy" id="66370"/>
    <lineage>
        <taxon>Bacteria</taxon>
        <taxon>Bacillati</taxon>
        <taxon>Actinomycetota</taxon>
        <taxon>Actinomycetes</taxon>
        <taxon>Kitasatosporales</taxon>
        <taxon>Streptomycetaceae</taxon>
        <taxon>Streptomyces</taxon>
        <taxon>Streptomyces aurantiacus group</taxon>
    </lineage>
</organism>
<dbReference type="RefSeq" id="WP_189322558.1">
    <property type="nucleotide sequence ID" value="NZ_BMPQ01000006.1"/>
</dbReference>